<sequence>FGCGCAISWNWSEREGWSPILSCCSRGERNERRRWRTCSWRGRVAPRDWRGPNWRLWSTLTHRTTTPSPGSQCCWQLLHCGPAPSERP</sequence>
<keyword evidence="2" id="KW-1185">Reference proteome</keyword>
<comment type="caution">
    <text evidence="1">The sequence shown here is derived from an EMBL/GenBank/DDBJ whole genome shotgun (WGS) entry which is preliminary data.</text>
</comment>
<name>A0A9D3MKZ4_ANGAN</name>
<evidence type="ECO:0000313" key="2">
    <source>
        <dbReference type="Proteomes" id="UP001044222"/>
    </source>
</evidence>
<evidence type="ECO:0000313" key="1">
    <source>
        <dbReference type="EMBL" id="KAG5849235.1"/>
    </source>
</evidence>
<gene>
    <name evidence="1" type="ORF">ANANG_G00107800</name>
</gene>
<dbReference type="Proteomes" id="UP001044222">
    <property type="component" value="Unassembled WGS sequence"/>
</dbReference>
<protein>
    <submittedName>
        <fullName evidence="1">Uncharacterized protein</fullName>
    </submittedName>
</protein>
<dbReference type="AlphaFoldDB" id="A0A9D3MKZ4"/>
<dbReference type="EMBL" id="JAFIRN010000005">
    <property type="protein sequence ID" value="KAG5849235.1"/>
    <property type="molecule type" value="Genomic_DNA"/>
</dbReference>
<proteinExistence type="predicted"/>
<feature type="non-terminal residue" evidence="1">
    <location>
        <position position="1"/>
    </location>
</feature>
<accession>A0A9D3MKZ4</accession>
<organism evidence="1 2">
    <name type="scientific">Anguilla anguilla</name>
    <name type="common">European freshwater eel</name>
    <name type="synonym">Muraena anguilla</name>
    <dbReference type="NCBI Taxonomy" id="7936"/>
    <lineage>
        <taxon>Eukaryota</taxon>
        <taxon>Metazoa</taxon>
        <taxon>Chordata</taxon>
        <taxon>Craniata</taxon>
        <taxon>Vertebrata</taxon>
        <taxon>Euteleostomi</taxon>
        <taxon>Actinopterygii</taxon>
        <taxon>Neopterygii</taxon>
        <taxon>Teleostei</taxon>
        <taxon>Anguilliformes</taxon>
        <taxon>Anguillidae</taxon>
        <taxon>Anguilla</taxon>
    </lineage>
</organism>
<reference evidence="1" key="1">
    <citation type="submission" date="2021-01" db="EMBL/GenBank/DDBJ databases">
        <title>A chromosome-scale assembly of European eel, Anguilla anguilla.</title>
        <authorList>
            <person name="Henkel C."/>
            <person name="Jong-Raadsen S.A."/>
            <person name="Dufour S."/>
            <person name="Weltzien F.-A."/>
            <person name="Palstra A.P."/>
            <person name="Pelster B."/>
            <person name="Spaink H.P."/>
            <person name="Van Den Thillart G.E."/>
            <person name="Jansen H."/>
            <person name="Zahm M."/>
            <person name="Klopp C."/>
            <person name="Cedric C."/>
            <person name="Louis A."/>
            <person name="Berthelot C."/>
            <person name="Parey E."/>
            <person name="Roest Crollius H."/>
            <person name="Montfort J."/>
            <person name="Robinson-Rechavi M."/>
            <person name="Bucao C."/>
            <person name="Bouchez O."/>
            <person name="Gislard M."/>
            <person name="Lluch J."/>
            <person name="Milhes M."/>
            <person name="Lampietro C."/>
            <person name="Lopez Roques C."/>
            <person name="Donnadieu C."/>
            <person name="Braasch I."/>
            <person name="Desvignes T."/>
            <person name="Postlethwait J."/>
            <person name="Bobe J."/>
            <person name="Guiguen Y."/>
            <person name="Dirks R."/>
        </authorList>
    </citation>
    <scope>NUCLEOTIDE SEQUENCE</scope>
    <source>
        <strain evidence="1">Tag_6206</strain>
        <tissue evidence="1">Liver</tissue>
    </source>
</reference>